<gene>
    <name evidence="1" type="ORF">ACFQ22_12980</name>
</gene>
<dbReference type="RefSeq" id="WP_121977240.1">
    <property type="nucleotide sequence ID" value="NZ_JBHTLH010000043.1"/>
</dbReference>
<protein>
    <submittedName>
        <fullName evidence="1">Uncharacterized protein</fullName>
    </submittedName>
</protein>
<reference evidence="2" key="1">
    <citation type="journal article" date="2019" name="Int. J. Syst. Evol. Microbiol.">
        <title>The Global Catalogue of Microorganisms (GCM) 10K type strain sequencing project: providing services to taxonomists for standard genome sequencing and annotation.</title>
        <authorList>
            <consortium name="The Broad Institute Genomics Platform"/>
            <consortium name="The Broad Institute Genome Sequencing Center for Infectious Disease"/>
            <person name="Wu L."/>
            <person name="Ma J."/>
        </authorList>
    </citation>
    <scope>NUCLEOTIDE SEQUENCE [LARGE SCALE GENOMIC DNA]</scope>
    <source>
        <strain evidence="2">CCUG 71848</strain>
    </source>
</reference>
<accession>A0ABW3PWE0</accession>
<dbReference type="Proteomes" id="UP001597156">
    <property type="component" value="Unassembled WGS sequence"/>
</dbReference>
<comment type="caution">
    <text evidence="1">The sequence shown here is derived from an EMBL/GenBank/DDBJ whole genome shotgun (WGS) entry which is preliminary data.</text>
</comment>
<dbReference type="EMBL" id="JBHTLH010000043">
    <property type="protein sequence ID" value="MFD1126255.1"/>
    <property type="molecule type" value="Genomic_DNA"/>
</dbReference>
<organism evidence="1 2">
    <name type="scientific">Lentilactobacillus raoultii</name>
    <dbReference type="NCBI Taxonomy" id="1987503"/>
    <lineage>
        <taxon>Bacteria</taxon>
        <taxon>Bacillati</taxon>
        <taxon>Bacillota</taxon>
        <taxon>Bacilli</taxon>
        <taxon>Lactobacillales</taxon>
        <taxon>Lactobacillaceae</taxon>
        <taxon>Lentilactobacillus</taxon>
    </lineage>
</organism>
<sequence>MGNQISKGKLIAALADQNLITATSAGNYLTNALQSTLSKKQMTALRTVELLDARGQSIDLATLRQMTLIFKNDDRLEVSPAAIAAVIFKPSSVANGKLSGFGIVLKRDFQQARLGDSSETIFRRLSSHQDLKQIQLTTNNGDLITHEIEWSPMSDPTDADVNQQVAQIDRAVIVYGLTQSRYSMIEAVKAALIPANLNQIVTEFRSENPDRSAAEVNQVMTAQLHEMLKAADDHRQSSQKDELLVDRVDLNKEDKDSLNSWDPVLYELKSGEKYAGINLESYESLMAMNVRIPKGNFWQGFTWLLWEISFYGIDTKQRQQAIDQAKRNLQQRFDEIAEFEKATQQMKRFIDWYVKKHIQDQDLPNFVEKYWPLTQGRQEKLFDDDEPVFVMEQDPQLLNEFMANYGAAYYQLNQRHGQ</sequence>
<keyword evidence="2" id="KW-1185">Reference proteome</keyword>
<name>A0ABW3PWE0_9LACO</name>
<evidence type="ECO:0000313" key="2">
    <source>
        <dbReference type="Proteomes" id="UP001597156"/>
    </source>
</evidence>
<evidence type="ECO:0000313" key="1">
    <source>
        <dbReference type="EMBL" id="MFD1126255.1"/>
    </source>
</evidence>
<proteinExistence type="predicted"/>